<name>K6VJA7_9MICO</name>
<proteinExistence type="predicted"/>
<evidence type="ECO:0000313" key="2">
    <source>
        <dbReference type="Proteomes" id="UP000008495"/>
    </source>
</evidence>
<dbReference type="Proteomes" id="UP000008495">
    <property type="component" value="Unassembled WGS sequence"/>
</dbReference>
<evidence type="ECO:0008006" key="3">
    <source>
        <dbReference type="Google" id="ProtNLM"/>
    </source>
</evidence>
<dbReference type="CDD" id="cd03801">
    <property type="entry name" value="GT4_PimA-like"/>
    <property type="match status" value="1"/>
</dbReference>
<comment type="caution">
    <text evidence="1">The sequence shown here is derived from an EMBL/GenBank/DDBJ whole genome shotgun (WGS) entry which is preliminary data.</text>
</comment>
<gene>
    <name evidence="1" type="ORF">AUCHE_03_00410</name>
</gene>
<reference evidence="1 2" key="1">
    <citation type="submission" date="2012-08" db="EMBL/GenBank/DDBJ databases">
        <title>Whole genome shotgun sequence of Austwickia chelonae NBRC 105200.</title>
        <authorList>
            <person name="Yoshida I."/>
            <person name="Hosoyama A."/>
            <person name="Tsuchikane K."/>
            <person name="Katsumata H."/>
            <person name="Ando Y."/>
            <person name="Ohji S."/>
            <person name="Hamada M."/>
            <person name="Tamura T."/>
            <person name="Yamazoe A."/>
            <person name="Yamazaki S."/>
            <person name="Fujita N."/>
        </authorList>
    </citation>
    <scope>NUCLEOTIDE SEQUENCE [LARGE SCALE GENOMIC DNA]</scope>
    <source>
        <strain evidence="1 2">NBRC 105200</strain>
    </source>
</reference>
<accession>K6VJA7</accession>
<dbReference type="SUPFAM" id="SSF53756">
    <property type="entry name" value="UDP-Glycosyltransferase/glycogen phosphorylase"/>
    <property type="match status" value="1"/>
</dbReference>
<dbReference type="eggNOG" id="COG0438">
    <property type="taxonomic scope" value="Bacteria"/>
</dbReference>
<evidence type="ECO:0000313" key="1">
    <source>
        <dbReference type="EMBL" id="GAB76824.1"/>
    </source>
</evidence>
<keyword evidence="2" id="KW-1185">Reference proteome</keyword>
<sequence length="394" mass="42041">MTPRQILLITKEFGLPARSGGMLRTLAIARALATVGEVTIAHPGGLWQLPEGSRDDFVTIAPGRTHGIRDNLKTFATYRTVGGARTCGQGLLDAVRDALRQDVCYDAAVLDHTCLLRVRSLLPADLPVVASMHNVESDLMKQRIGAEQGIRKIVAAVEHRWLLAQERSAADLPTVVCTQADVDELLSRGGAKASVVARNGVDPVTDSARGPEAETSQELLFTGALDWGPNTSGLRWLVASDAWKRLCAERPGLVLTVAGRRPSPEFLADMAAAPSVRVEADVPDMKPLLERARLGVAPLLEGGGSRIKLLEYIAHGLPSVSTYVGASGLDHLPQGAVTQVPEDAEVFCAAVRTALDEGPAVLSADAIEHGLRWYSWAAALEPLTELVADKNEEG</sequence>
<protein>
    <recommendedName>
        <fullName evidence="3">D-inositol 3-phosphate glycosyltransferase</fullName>
    </recommendedName>
</protein>
<dbReference type="RefSeq" id="WP_006501575.1">
    <property type="nucleotide sequence ID" value="NZ_BAGZ01000003.1"/>
</dbReference>
<organism evidence="1 2">
    <name type="scientific">Austwickia chelonae NBRC 105200</name>
    <dbReference type="NCBI Taxonomy" id="1184607"/>
    <lineage>
        <taxon>Bacteria</taxon>
        <taxon>Bacillati</taxon>
        <taxon>Actinomycetota</taxon>
        <taxon>Actinomycetes</taxon>
        <taxon>Micrococcales</taxon>
        <taxon>Dermatophilaceae</taxon>
        <taxon>Austwickia</taxon>
    </lineage>
</organism>
<dbReference type="EMBL" id="BAGZ01000003">
    <property type="protein sequence ID" value="GAB76824.1"/>
    <property type="molecule type" value="Genomic_DNA"/>
</dbReference>
<dbReference type="Pfam" id="PF13692">
    <property type="entry name" value="Glyco_trans_1_4"/>
    <property type="match status" value="1"/>
</dbReference>
<dbReference type="STRING" id="100225.SAMN05421595_1959"/>
<dbReference type="AlphaFoldDB" id="K6VJA7"/>
<dbReference type="Gene3D" id="3.40.50.2000">
    <property type="entry name" value="Glycogen Phosphorylase B"/>
    <property type="match status" value="2"/>
</dbReference>